<sequence length="405" mass="44831">MRRAKSLGIDAFALNIGVDTNTNQQLELAYESARQHSMKVFLSFDFNWWQNDQAFEIGEMIARFATWPAQLIVDNKTFASTFGGDGLNVSAAKEAAGTPVLFVPNLQVELGLEAAVDGLFNWMAWPHNGRNKAPTTHNNVSVGDGDRAYVHALAGRPYIAPVSPWFFTHFGPEVSFSKNWVFPADLLWYERWSEILALQPRFVEIVSWNDYGESHYTGPLHTLHTDDGSSKWVNDMPHDGWLEMAKPFIAAFKAGAPSPDNYITSDQLIYWYRPAPRGQDCDSTDTCMVSANNSSGDYFLGRPDGWTSVQDSVFVVSLLRGPATIHIKSGGRLHRYDAPAGAFPQEVPMIPGEQSFSVSRGGKIILSGASSKPVLENCICGLYNFNAYGNILTPQSLITSSDIQF</sequence>
<dbReference type="CDD" id="cd11577">
    <property type="entry name" value="GH71"/>
    <property type="match status" value="1"/>
</dbReference>
<evidence type="ECO:0008006" key="3">
    <source>
        <dbReference type="Google" id="ProtNLM"/>
    </source>
</evidence>
<dbReference type="AlphaFoldDB" id="A0A9W4I393"/>
<keyword evidence="2" id="KW-1185">Reference proteome</keyword>
<dbReference type="GO" id="GO:0051118">
    <property type="term" value="F:glucan endo-1,3-alpha-glucosidase activity"/>
    <property type="evidence" value="ECO:0007669"/>
    <property type="project" value="InterPro"/>
</dbReference>
<proteinExistence type="predicted"/>
<evidence type="ECO:0000313" key="2">
    <source>
        <dbReference type="Proteomes" id="UP001153618"/>
    </source>
</evidence>
<protein>
    <recommendedName>
        <fullName evidence="3">Alpha-1,3-glucanase</fullName>
    </recommendedName>
</protein>
<name>A0A9W4I393_PENOL</name>
<organism evidence="1 2">
    <name type="scientific">Penicillium olsonii</name>
    <dbReference type="NCBI Taxonomy" id="99116"/>
    <lineage>
        <taxon>Eukaryota</taxon>
        <taxon>Fungi</taxon>
        <taxon>Dikarya</taxon>
        <taxon>Ascomycota</taxon>
        <taxon>Pezizomycotina</taxon>
        <taxon>Eurotiomycetes</taxon>
        <taxon>Eurotiomycetidae</taxon>
        <taxon>Eurotiales</taxon>
        <taxon>Aspergillaceae</taxon>
        <taxon>Penicillium</taxon>
    </lineage>
</organism>
<dbReference type="InterPro" id="IPR005197">
    <property type="entry name" value="Glyco_hydro_71"/>
</dbReference>
<evidence type="ECO:0000313" key="1">
    <source>
        <dbReference type="EMBL" id="CAG8214834.1"/>
    </source>
</evidence>
<gene>
    <name evidence="1" type="ORF">POLS_LOCUS7935</name>
</gene>
<dbReference type="Pfam" id="PF03659">
    <property type="entry name" value="Glyco_hydro_71"/>
    <property type="match status" value="1"/>
</dbReference>
<dbReference type="Gene3D" id="3.20.20.80">
    <property type="entry name" value="Glycosidases"/>
    <property type="match status" value="1"/>
</dbReference>
<dbReference type="OrthoDB" id="3257981at2759"/>
<reference evidence="1" key="1">
    <citation type="submission" date="2021-07" db="EMBL/GenBank/DDBJ databases">
        <authorList>
            <person name="Branca A.L. A."/>
        </authorList>
    </citation>
    <scope>NUCLEOTIDE SEQUENCE</scope>
</reference>
<comment type="caution">
    <text evidence="1">The sequence shown here is derived from an EMBL/GenBank/DDBJ whole genome shotgun (WGS) entry which is preliminary data.</text>
</comment>
<dbReference type="EMBL" id="CAJVOS010000055">
    <property type="protein sequence ID" value="CAG8214834.1"/>
    <property type="molecule type" value="Genomic_DNA"/>
</dbReference>
<dbReference type="Proteomes" id="UP001153618">
    <property type="component" value="Unassembled WGS sequence"/>
</dbReference>
<accession>A0A9W4I393</accession>